<feature type="domain" description="DUF913" evidence="2">
    <location>
        <begin position="491"/>
        <end position="599"/>
    </location>
</feature>
<evidence type="ECO:0000256" key="1">
    <source>
        <dbReference type="SAM" id="MobiDB-lite"/>
    </source>
</evidence>
<dbReference type="Proteomes" id="UP000054564">
    <property type="component" value="Unassembled WGS sequence"/>
</dbReference>
<protein>
    <recommendedName>
        <fullName evidence="2">DUF913 domain-containing protein</fullName>
    </recommendedName>
</protein>
<dbReference type="Pfam" id="PF06025">
    <property type="entry name" value="DUF913"/>
    <property type="match status" value="2"/>
</dbReference>
<sequence>MALNTVVDTPAKTGIPAFRNVFLSTSYLAEHPSQQHPVQMLRKSCLSSRYYVPTVVFVKNFEQEIRQLPLSSSLNPGLLESQQEALEDKQGDRDQQPQQNEGYSSSRSHSSLNERQAIPAIFPVSTSERHTRILRDRDHASVVGSTIAELIRHQLSFTKMVLDATITYPNESDHIRKAVGINAGQVVNIQMKSCPEGIPPPTDIKGSTPSFPLLPTLLKSMVHNGVHCQDFINLGVVDLLLGLLRFLSIPYGFATTPAAQAFSSITRVVTEILSEEKLLVVMKRLRSNLIEKADMLRIYPSGVIYVQQVAICTLKPPPVSLEFQQHLKPVNVNGVLGTLNIFIVEPFAPRYVSQRVRALDDMIFLTHEDGVDIGDVDAKAAKITVLVDEHLVDFLARLYSTCVDLHYTYLEITHSCAWRHIPRCGATRAISREISAAVNDTKTLADRGPPMRFPAPSGHDITKEEAYITKFDASTGAPLTRTARWLSKIKPPAADRLDWQYVKKQVYPKLNTYDKIKSGSKPASDGVVAIPSGLGALCLYKVGLQQSNECQGTTATLSILTFESHAHILRDNGHVSAVGSTLAELVWRQPSLKKLVLFSVNHR</sequence>
<comment type="caution">
    <text evidence="3">The sequence shown here is derived from an EMBL/GenBank/DDBJ whole genome shotgun (WGS) entry which is preliminary data.</text>
</comment>
<dbReference type="EMBL" id="AJIL01000070">
    <property type="protein sequence ID" value="KNE97297.1"/>
    <property type="molecule type" value="Genomic_DNA"/>
</dbReference>
<dbReference type="AlphaFoldDB" id="A0A0L0VDB2"/>
<dbReference type="Gene3D" id="3.30.470.110">
    <property type="match status" value="1"/>
</dbReference>
<evidence type="ECO:0000313" key="4">
    <source>
        <dbReference type="Proteomes" id="UP000054564"/>
    </source>
</evidence>
<organism evidence="3 4">
    <name type="scientific">Puccinia striiformis f. sp. tritici PST-78</name>
    <dbReference type="NCBI Taxonomy" id="1165861"/>
    <lineage>
        <taxon>Eukaryota</taxon>
        <taxon>Fungi</taxon>
        <taxon>Dikarya</taxon>
        <taxon>Basidiomycota</taxon>
        <taxon>Pucciniomycotina</taxon>
        <taxon>Pucciniomycetes</taxon>
        <taxon>Pucciniales</taxon>
        <taxon>Pucciniaceae</taxon>
        <taxon>Puccinia</taxon>
    </lineage>
</organism>
<proteinExistence type="predicted"/>
<evidence type="ECO:0000259" key="2">
    <source>
        <dbReference type="Pfam" id="PF06025"/>
    </source>
</evidence>
<accession>A0A0L0VDB2</accession>
<gene>
    <name evidence="3" type="ORF">PSTG_09408</name>
</gene>
<dbReference type="STRING" id="1165861.A0A0L0VDB2"/>
<reference evidence="4" key="1">
    <citation type="submission" date="2014-03" db="EMBL/GenBank/DDBJ databases">
        <title>The Genome Sequence of Puccinia striiformis f. sp. tritici PST-78.</title>
        <authorList>
            <consortium name="The Broad Institute Genome Sequencing Platform"/>
            <person name="Cuomo C."/>
            <person name="Hulbert S."/>
            <person name="Chen X."/>
            <person name="Walker B."/>
            <person name="Young S.K."/>
            <person name="Zeng Q."/>
            <person name="Gargeya S."/>
            <person name="Fitzgerald M."/>
            <person name="Haas B."/>
            <person name="Abouelleil A."/>
            <person name="Alvarado L."/>
            <person name="Arachchi H.M."/>
            <person name="Berlin A.M."/>
            <person name="Chapman S.B."/>
            <person name="Goldberg J."/>
            <person name="Griggs A."/>
            <person name="Gujja S."/>
            <person name="Hansen M."/>
            <person name="Howarth C."/>
            <person name="Imamovic A."/>
            <person name="Larimer J."/>
            <person name="McCowan C."/>
            <person name="Montmayeur A."/>
            <person name="Murphy C."/>
            <person name="Neiman D."/>
            <person name="Pearson M."/>
            <person name="Priest M."/>
            <person name="Roberts A."/>
            <person name="Saif S."/>
            <person name="Shea T."/>
            <person name="Sisk P."/>
            <person name="Sykes S."/>
            <person name="Wortman J."/>
            <person name="Nusbaum C."/>
            <person name="Birren B."/>
        </authorList>
    </citation>
    <scope>NUCLEOTIDE SEQUENCE [LARGE SCALE GENOMIC DNA]</scope>
    <source>
        <strain evidence="4">race PST-78</strain>
    </source>
</reference>
<feature type="compositionally biased region" description="Basic and acidic residues" evidence="1">
    <location>
        <begin position="86"/>
        <end position="95"/>
    </location>
</feature>
<dbReference type="OrthoDB" id="3261737at2759"/>
<name>A0A0L0VDB2_9BASI</name>
<dbReference type="InterPro" id="IPR010314">
    <property type="entry name" value="E3_Ub_ligase_DUF913"/>
</dbReference>
<keyword evidence="4" id="KW-1185">Reference proteome</keyword>
<evidence type="ECO:0000313" key="3">
    <source>
        <dbReference type="EMBL" id="KNE97297.1"/>
    </source>
</evidence>
<feature type="region of interest" description="Disordered" evidence="1">
    <location>
        <begin position="82"/>
        <end position="121"/>
    </location>
</feature>
<feature type="domain" description="DUF913" evidence="2">
    <location>
        <begin position="111"/>
        <end position="167"/>
    </location>
</feature>